<organism evidence="1">
    <name type="scientific">marine sediment metagenome</name>
    <dbReference type="NCBI Taxonomy" id="412755"/>
    <lineage>
        <taxon>unclassified sequences</taxon>
        <taxon>metagenomes</taxon>
        <taxon>ecological metagenomes</taxon>
    </lineage>
</organism>
<dbReference type="AlphaFoldDB" id="X0WDY2"/>
<gene>
    <name evidence="1" type="ORF">S01H1_71550</name>
</gene>
<dbReference type="EMBL" id="BARS01047649">
    <property type="protein sequence ID" value="GAG28860.1"/>
    <property type="molecule type" value="Genomic_DNA"/>
</dbReference>
<evidence type="ECO:0000313" key="1">
    <source>
        <dbReference type="EMBL" id="GAG28860.1"/>
    </source>
</evidence>
<sequence length="60" mass="6798">MENLEQLGQETAVDNLIDTKSSLHRFTDTMFFAAFDGAMRGIAYYYSAQAFVDLVSDYAF</sequence>
<comment type="caution">
    <text evidence="1">The sequence shown here is derived from an EMBL/GenBank/DDBJ whole genome shotgun (WGS) entry which is preliminary data.</text>
</comment>
<proteinExistence type="predicted"/>
<name>X0WDY2_9ZZZZ</name>
<reference evidence="1" key="1">
    <citation type="journal article" date="2014" name="Front. Microbiol.">
        <title>High frequency of phylogenetically diverse reductive dehalogenase-homologous genes in deep subseafloor sedimentary metagenomes.</title>
        <authorList>
            <person name="Kawai M."/>
            <person name="Futagami T."/>
            <person name="Toyoda A."/>
            <person name="Takaki Y."/>
            <person name="Nishi S."/>
            <person name="Hori S."/>
            <person name="Arai W."/>
            <person name="Tsubouchi T."/>
            <person name="Morono Y."/>
            <person name="Uchiyama I."/>
            <person name="Ito T."/>
            <person name="Fujiyama A."/>
            <person name="Inagaki F."/>
            <person name="Takami H."/>
        </authorList>
    </citation>
    <scope>NUCLEOTIDE SEQUENCE</scope>
    <source>
        <strain evidence="1">Expedition CK06-06</strain>
    </source>
</reference>
<accession>X0WDY2</accession>
<protein>
    <submittedName>
        <fullName evidence="1">Uncharacterized protein</fullName>
    </submittedName>
</protein>